<dbReference type="OrthoDB" id="35688at2157"/>
<dbReference type="Gene3D" id="3.30.300.30">
    <property type="match status" value="1"/>
</dbReference>
<evidence type="ECO:0000313" key="4">
    <source>
        <dbReference type="Proteomes" id="UP000001017"/>
    </source>
</evidence>
<dbReference type="Pfam" id="PF00501">
    <property type="entry name" value="AMP-binding"/>
    <property type="match status" value="1"/>
</dbReference>
<dbReference type="eggNOG" id="arCOG00856">
    <property type="taxonomic scope" value="Archaea"/>
</dbReference>
<keyword evidence="4" id="KW-1185">Reference proteome</keyword>
<dbReference type="RefSeq" id="WP_010916929.1">
    <property type="nucleotide sequence ID" value="NC_002689.2"/>
</dbReference>
<name>Q97AY9_THEVO</name>
<evidence type="ECO:0000259" key="1">
    <source>
        <dbReference type="Pfam" id="PF00501"/>
    </source>
</evidence>
<protein>
    <submittedName>
        <fullName evidence="3">Medium-chain acyl-CoA ligase</fullName>
    </submittedName>
</protein>
<dbReference type="AlphaFoldDB" id="Q97AY9"/>
<organism evidence="3 4">
    <name type="scientific">Thermoplasma volcanium (strain ATCC 51530 / DSM 4299 / JCM 9571 / NBRC 15438 / GSS1)</name>
    <dbReference type="NCBI Taxonomy" id="273116"/>
    <lineage>
        <taxon>Archaea</taxon>
        <taxon>Methanobacteriati</taxon>
        <taxon>Thermoplasmatota</taxon>
        <taxon>Thermoplasmata</taxon>
        <taxon>Thermoplasmatales</taxon>
        <taxon>Thermoplasmataceae</taxon>
        <taxon>Thermoplasma</taxon>
    </lineage>
</organism>
<dbReference type="SUPFAM" id="SSF56801">
    <property type="entry name" value="Acetyl-CoA synthetase-like"/>
    <property type="match status" value="1"/>
</dbReference>
<proteinExistence type="predicted"/>
<dbReference type="PhylomeDB" id="Q97AY9"/>
<evidence type="ECO:0000313" key="3">
    <source>
        <dbReference type="EMBL" id="BAB59812.1"/>
    </source>
</evidence>
<dbReference type="GO" id="GO:0016877">
    <property type="term" value="F:ligase activity, forming carbon-sulfur bonds"/>
    <property type="evidence" value="ECO:0007669"/>
    <property type="project" value="UniProtKB-ARBA"/>
</dbReference>
<dbReference type="PANTHER" id="PTHR43767">
    <property type="entry name" value="LONG-CHAIN-FATTY-ACID--COA LIGASE"/>
    <property type="match status" value="1"/>
</dbReference>
<accession>Q97AY9</accession>
<gene>
    <name evidence="3" type="ORF">TVG0665344</name>
</gene>
<dbReference type="PANTHER" id="PTHR43767:SF11">
    <property type="entry name" value="MEDIUM-CHAIN-FATTY-ACID--COA LIGASE"/>
    <property type="match status" value="1"/>
</dbReference>
<dbReference type="EMBL" id="BA000011">
    <property type="protein sequence ID" value="BAB59812.1"/>
    <property type="molecule type" value="Genomic_DNA"/>
</dbReference>
<sequence>MAKGAGLTLDRLFYQTLLRKPNEFLTEGQRKITYKELFEDSVRLANGLSSCDLSGKRIAVLDWNSIEYAIALYGIPFAGSSIHPINVRLPLEQISRTIKTARDEALIVSKDFLPIAEKLAEAGLLSKKKIFTINVSSDDFSRFEDLIDDGEEVFTPKFDEDTEMSILFTSGTTGMPKAVSYTHRKTVTAIWAILTSLSAYQGLARLNSGDTVFPLIPFYHIWSWGSLFISTMIGTKYILGGKFDPISTLKLIKSEKATWMNMVPTMLYALLANDNESVLSGMKILIGGSPIPNGLVEEARKRKIELTSIYGFTDGLIASIGTINEAYGKIEDERKYEISTKYSTPSPLAELKIVKADGAPPEIFFRSPWLPDGYVSDETETKNAYVEGWFRPGDSGHIDEMGNLCIDDRVKDLIKSGGEFIPSSTLESYISGVPGVEMVAVVPRKDDKWVERPVAFVKSNKDFDNLVRNIKDLFDSLVKSGKISSWWIPDEFYRIDNMPLTGTGKIDKKELRKLLGGE</sequence>
<dbReference type="InterPro" id="IPR045851">
    <property type="entry name" value="AMP-bd_C_sf"/>
</dbReference>
<keyword evidence="3" id="KW-0436">Ligase</keyword>
<dbReference type="InterPro" id="IPR025110">
    <property type="entry name" value="AMP-bd_C"/>
</dbReference>
<dbReference type="InterPro" id="IPR000873">
    <property type="entry name" value="AMP-dep_synth/lig_dom"/>
</dbReference>
<dbReference type="Pfam" id="PF13193">
    <property type="entry name" value="AMP-binding_C"/>
    <property type="match status" value="1"/>
</dbReference>
<reference evidence="3 4" key="1">
    <citation type="journal article" date="1999" name="Proc. Jpn. Acad.">
        <title>Determination of the complete genomic DNA sequence of Thermoplasma volvanium GSS1.</title>
        <authorList>
            <person name="Kawashima T."/>
            <person name="Yamamoto Y."/>
            <person name="Aramaki H."/>
            <person name="Nunoshiba T."/>
            <person name="Kawamoto T."/>
            <person name="Watanabe K."/>
            <person name="Yamazaki M."/>
            <person name="Kanehori K."/>
            <person name="Amano N."/>
            <person name="Ohya Y."/>
            <person name="Makino K."/>
            <person name="Suzuki M."/>
        </authorList>
    </citation>
    <scope>NUCLEOTIDE SEQUENCE [LARGE SCALE GENOMIC DNA]</scope>
    <source>
        <strain evidence="4">ATCC 51530 / DSM 4299 / JCM 9571 / NBRC 15438 / GSS1</strain>
    </source>
</reference>
<dbReference type="Gene3D" id="3.40.50.12780">
    <property type="entry name" value="N-terminal domain of ligase-like"/>
    <property type="match status" value="1"/>
</dbReference>
<dbReference type="InterPro" id="IPR042099">
    <property type="entry name" value="ANL_N_sf"/>
</dbReference>
<dbReference type="KEGG" id="tvo:TVG0665344"/>
<feature type="domain" description="AMP-dependent synthetase/ligase" evidence="1">
    <location>
        <begin position="24"/>
        <end position="374"/>
    </location>
</feature>
<dbReference type="HOGENOM" id="CLU_000022_59_5_2"/>
<dbReference type="STRING" id="273116.gene:9381458"/>
<feature type="domain" description="AMP-binding enzyme C-terminal" evidence="2">
    <location>
        <begin position="426"/>
        <end position="505"/>
    </location>
</feature>
<dbReference type="PROSITE" id="PS00455">
    <property type="entry name" value="AMP_BINDING"/>
    <property type="match status" value="1"/>
</dbReference>
<dbReference type="InterPro" id="IPR020845">
    <property type="entry name" value="AMP-binding_CS"/>
</dbReference>
<dbReference type="PaxDb" id="273116-14324886"/>
<dbReference type="InterPro" id="IPR050237">
    <property type="entry name" value="ATP-dep_AMP-bd_enzyme"/>
</dbReference>
<dbReference type="Proteomes" id="UP000001017">
    <property type="component" value="Chromosome"/>
</dbReference>
<reference evidence="3 4" key="2">
    <citation type="journal article" date="2000" name="Proc. Natl. Acad. Sci. U.S.A.">
        <title>Archaeal adaptation to higher temperatures revealed by genomic sequence of Thermoplasma volcanium.</title>
        <authorList>
            <person name="Kawashima T."/>
            <person name="Amano N."/>
            <person name="Koike H."/>
            <person name="Makino S."/>
            <person name="Higuchi S."/>
            <person name="Kawashima-Ohya Y."/>
            <person name="Watanabe K."/>
            <person name="Yamazaki M."/>
            <person name="Kanehori K."/>
            <person name="Kawamoto T."/>
            <person name="Nunoshiba T."/>
            <person name="Yamamoto Y."/>
            <person name="Aramaki H."/>
            <person name="Makino K."/>
            <person name="Suzuki M."/>
        </authorList>
    </citation>
    <scope>NUCLEOTIDE SEQUENCE [LARGE SCALE GENOMIC DNA]</scope>
    <source>
        <strain evidence="4">ATCC 51530 / DSM 4299 / JCM 9571 / NBRC 15438 / GSS1</strain>
    </source>
</reference>
<dbReference type="GeneID" id="1441777"/>
<evidence type="ECO:0000259" key="2">
    <source>
        <dbReference type="Pfam" id="PF13193"/>
    </source>
</evidence>